<dbReference type="SUPFAM" id="SSF51735">
    <property type="entry name" value="NAD(P)-binding Rossmann-fold domains"/>
    <property type="match status" value="1"/>
</dbReference>
<dbReference type="GO" id="GO:0016491">
    <property type="term" value="F:oxidoreductase activity"/>
    <property type="evidence" value="ECO:0007669"/>
    <property type="project" value="UniProtKB-KW"/>
</dbReference>
<evidence type="ECO:0000313" key="4">
    <source>
        <dbReference type="Proteomes" id="UP000195402"/>
    </source>
</evidence>
<proteinExistence type="predicted"/>
<comment type="caution">
    <text evidence="3">The sequence shown here is derived from an EMBL/GenBank/DDBJ whole genome shotgun (WGS) entry which is preliminary data.</text>
</comment>
<keyword evidence="4" id="KW-1185">Reference proteome</keyword>
<protein>
    <submittedName>
        <fullName evidence="3">Short-chain dehydrogenase/reductase SDR</fullName>
    </submittedName>
</protein>
<reference evidence="3 4" key="1">
    <citation type="journal article" date="2017" name="Mol. Plant">
        <title>The Genome of Medicinal Plant Macleaya cordata Provides New Insights into Benzylisoquinoline Alkaloids Metabolism.</title>
        <authorList>
            <person name="Liu X."/>
            <person name="Liu Y."/>
            <person name="Huang P."/>
            <person name="Ma Y."/>
            <person name="Qing Z."/>
            <person name="Tang Q."/>
            <person name="Cao H."/>
            <person name="Cheng P."/>
            <person name="Zheng Y."/>
            <person name="Yuan Z."/>
            <person name="Zhou Y."/>
            <person name="Liu J."/>
            <person name="Tang Z."/>
            <person name="Zhuo Y."/>
            <person name="Zhang Y."/>
            <person name="Yu L."/>
            <person name="Huang J."/>
            <person name="Yang P."/>
            <person name="Peng Q."/>
            <person name="Zhang J."/>
            <person name="Jiang W."/>
            <person name="Zhang Z."/>
            <person name="Lin K."/>
            <person name="Ro D.K."/>
            <person name="Chen X."/>
            <person name="Xiong X."/>
            <person name="Shang Y."/>
            <person name="Huang S."/>
            <person name="Zeng J."/>
        </authorList>
    </citation>
    <scope>NUCLEOTIDE SEQUENCE [LARGE SCALE GENOMIC DNA]</scope>
    <source>
        <strain evidence="4">cv. BLH2017</strain>
        <tissue evidence="3">Root</tissue>
    </source>
</reference>
<dbReference type="OrthoDB" id="417891at2759"/>
<dbReference type="STRING" id="56857.A0A200QRA9"/>
<dbReference type="InterPro" id="IPR036291">
    <property type="entry name" value="NAD(P)-bd_dom_sf"/>
</dbReference>
<sequence>METETQSRDVRWTLKGMTALVTGATKGIGHPIVEELAELGAIVHMCARTEDEVNNAGTGVFKETETLDYTEEDHSKVTFEFDSAYYISILAHPLLKASGLGNIVFISSVAGVIALPLLSNYSACKVLRHGLSEPRLSNRSCKKRFEENVIARTPLRRVGKPSEVSPLVAFLCLPAASYITGQVICVDGGVSVNGFFPTHD</sequence>
<dbReference type="PRINTS" id="PR00081">
    <property type="entry name" value="GDHRDH"/>
</dbReference>
<gene>
    <name evidence="3" type="ORF">BVC80_1157g21</name>
</gene>
<keyword evidence="1" id="KW-0521">NADP</keyword>
<evidence type="ECO:0000313" key="3">
    <source>
        <dbReference type="EMBL" id="OVA12983.1"/>
    </source>
</evidence>
<dbReference type="Pfam" id="PF00106">
    <property type="entry name" value="adh_short"/>
    <property type="match status" value="1"/>
</dbReference>
<dbReference type="PANTHER" id="PTHR42898">
    <property type="entry name" value="TROPINONE REDUCTASE"/>
    <property type="match status" value="1"/>
</dbReference>
<organism evidence="3 4">
    <name type="scientific">Macleaya cordata</name>
    <name type="common">Five-seeded plume-poppy</name>
    <name type="synonym">Bocconia cordata</name>
    <dbReference type="NCBI Taxonomy" id="56857"/>
    <lineage>
        <taxon>Eukaryota</taxon>
        <taxon>Viridiplantae</taxon>
        <taxon>Streptophyta</taxon>
        <taxon>Embryophyta</taxon>
        <taxon>Tracheophyta</taxon>
        <taxon>Spermatophyta</taxon>
        <taxon>Magnoliopsida</taxon>
        <taxon>Ranunculales</taxon>
        <taxon>Papaveraceae</taxon>
        <taxon>Papaveroideae</taxon>
        <taxon>Macleaya</taxon>
    </lineage>
</organism>
<dbReference type="PANTHER" id="PTHR42898:SF6">
    <property type="entry name" value="NADP-DEPENDENT MANNITOL DEHYDROGENASE"/>
    <property type="match status" value="1"/>
</dbReference>
<dbReference type="Proteomes" id="UP000195402">
    <property type="component" value="Unassembled WGS sequence"/>
</dbReference>
<dbReference type="AlphaFoldDB" id="A0A200QRA9"/>
<dbReference type="EMBL" id="MVGT01001312">
    <property type="protein sequence ID" value="OVA12983.1"/>
    <property type="molecule type" value="Genomic_DNA"/>
</dbReference>
<name>A0A200QRA9_MACCD</name>
<dbReference type="InParanoid" id="A0A200QRA9"/>
<dbReference type="Gene3D" id="3.40.50.720">
    <property type="entry name" value="NAD(P)-binding Rossmann-like Domain"/>
    <property type="match status" value="3"/>
</dbReference>
<dbReference type="Pfam" id="PF13561">
    <property type="entry name" value="adh_short_C2"/>
    <property type="match status" value="1"/>
</dbReference>
<dbReference type="InterPro" id="IPR045000">
    <property type="entry name" value="TR"/>
</dbReference>
<keyword evidence="2" id="KW-0560">Oxidoreductase</keyword>
<evidence type="ECO:0000256" key="1">
    <source>
        <dbReference type="ARBA" id="ARBA00022857"/>
    </source>
</evidence>
<accession>A0A200QRA9</accession>
<dbReference type="InterPro" id="IPR002347">
    <property type="entry name" value="SDR_fam"/>
</dbReference>
<evidence type="ECO:0000256" key="2">
    <source>
        <dbReference type="ARBA" id="ARBA00023002"/>
    </source>
</evidence>